<dbReference type="EMBL" id="CP003273">
    <property type="protein sequence ID" value="AGK99839.1"/>
    <property type="molecule type" value="Genomic_DNA"/>
</dbReference>
<dbReference type="eggNOG" id="ENOG502ZAS4">
    <property type="taxonomic scope" value="Bacteria"/>
</dbReference>
<dbReference type="STRING" id="767817.Desgi_0243"/>
<proteinExistence type="predicted"/>
<dbReference type="AlphaFoldDB" id="R4KH31"/>
<accession>R4KH31</accession>
<evidence type="ECO:0000313" key="2">
    <source>
        <dbReference type="Proteomes" id="UP000013520"/>
    </source>
</evidence>
<reference evidence="1 2" key="1">
    <citation type="submission" date="2012-01" db="EMBL/GenBank/DDBJ databases">
        <title>Complete sequence of Desulfotomaculum gibsoniae DSM 7213.</title>
        <authorList>
            <consortium name="US DOE Joint Genome Institute"/>
            <person name="Lucas S."/>
            <person name="Han J."/>
            <person name="Lapidus A."/>
            <person name="Cheng J.-F."/>
            <person name="Goodwin L."/>
            <person name="Pitluck S."/>
            <person name="Peters L."/>
            <person name="Ovchinnikova G."/>
            <person name="Teshima H."/>
            <person name="Detter J.C."/>
            <person name="Han C."/>
            <person name="Tapia R."/>
            <person name="Land M."/>
            <person name="Hauser L."/>
            <person name="Kyrpides N."/>
            <person name="Ivanova N."/>
            <person name="Pagani I."/>
            <person name="Parshina S."/>
            <person name="Plugge C."/>
            <person name="Muyzer G."/>
            <person name="Kuever J."/>
            <person name="Ivanova A."/>
            <person name="Nazina T."/>
            <person name="Klenk H.-P."/>
            <person name="Brambilla E."/>
            <person name="Spring S."/>
            <person name="Stams A.F."/>
            <person name="Woyke T."/>
        </authorList>
    </citation>
    <scope>NUCLEOTIDE SEQUENCE [LARGE SCALE GENOMIC DNA]</scope>
    <source>
        <strain evidence="1 2">DSM 7213</strain>
    </source>
</reference>
<organism evidence="1 2">
    <name type="scientific">Desulfoscipio gibsoniae DSM 7213</name>
    <dbReference type="NCBI Taxonomy" id="767817"/>
    <lineage>
        <taxon>Bacteria</taxon>
        <taxon>Bacillati</taxon>
        <taxon>Bacillota</taxon>
        <taxon>Clostridia</taxon>
        <taxon>Eubacteriales</taxon>
        <taxon>Desulfallaceae</taxon>
        <taxon>Desulfoscipio</taxon>
    </lineage>
</organism>
<gene>
    <name evidence="1" type="ORF">Desgi_0243</name>
</gene>
<protein>
    <submittedName>
        <fullName evidence="1">Uncharacterized protein</fullName>
    </submittedName>
</protein>
<keyword evidence="2" id="KW-1185">Reference proteome</keyword>
<evidence type="ECO:0000313" key="1">
    <source>
        <dbReference type="EMBL" id="AGK99839.1"/>
    </source>
</evidence>
<dbReference type="Proteomes" id="UP000013520">
    <property type="component" value="Chromosome"/>
</dbReference>
<name>R4KH31_9FIRM</name>
<sequence>MRKYSEFIQVMSIYIILHCNKSRLVREYIEREVMMATIYERYLKMNIDVSRIGLERGESKSNYFCTPKGAKVIGWAGVDGIHYCFVRGFGEMVFAVSPMNTPGNYVHPVARDFMDFLRLLLACGDAAALEQVYCWDQAQFDAFLQANPLTAEQQTVLDTIREELLLAPMEQPFAYIKELQAEFDYSRIKYTEDYYEWVPVEPKIPEWKVYFDGNFWGHHGRERAGKEISLDKRFVWNDEVWYIPAIYICGKGLVVDFCVQVPTEHIRSFMDKWNLSIEKDGADFTDEQQMQFDAENPLAININAEVMLNGTVLSVSHGCGVSWNPCFPEGNGLEAKSATQHYGLDPAYGWAIWRAAFPWTKKRKPPLTMLSVTLMQEPVAMSGPHFHVSAPGECIAFTHPTTGARHTLTLQEYERQEMSREHFVSQNQEFPTHYTVMRYTLSPDLPDSAFTVTDCVRSDQPRQKRTYPYEPQASGSVYIGIIGGADGPTAIISGGSGQGRLHVACSALHFEPVDEVEWRLVFYEKRRQDVTVELI</sequence>
<dbReference type="HOGENOM" id="CLU_040998_0_0_9"/>
<dbReference type="KEGG" id="dgi:Desgi_0243"/>